<dbReference type="Proteomes" id="UP000475117">
    <property type="component" value="Chromosome"/>
</dbReference>
<proteinExistence type="predicted"/>
<accession>A0A6B3L877</accession>
<dbReference type="EMBL" id="CP066776">
    <property type="protein sequence ID" value="QQL46297.1"/>
    <property type="molecule type" value="Genomic_DNA"/>
</dbReference>
<name>A0A6B3L877_9BACT</name>
<evidence type="ECO:0000313" key="1">
    <source>
        <dbReference type="EMBL" id="QQL46297.1"/>
    </source>
</evidence>
<gene>
    <name evidence="1" type="ORF">G3M56_006915</name>
</gene>
<organism evidence="1 2">
    <name type="scientific">Sulfuriroseicoccus oceanibius</name>
    <dbReference type="NCBI Taxonomy" id="2707525"/>
    <lineage>
        <taxon>Bacteria</taxon>
        <taxon>Pseudomonadati</taxon>
        <taxon>Verrucomicrobiota</taxon>
        <taxon>Verrucomicrobiia</taxon>
        <taxon>Verrucomicrobiales</taxon>
        <taxon>Verrucomicrobiaceae</taxon>
        <taxon>Sulfuriroseicoccus</taxon>
    </lineage>
</organism>
<dbReference type="RefSeq" id="WP_164361461.1">
    <property type="nucleotide sequence ID" value="NZ_CP066776.1"/>
</dbReference>
<sequence length="194" mass="21873">MDEPLAVLAVWCHGSAVSPINRHPEEDEFGRGSGAPENNQPRQSSGKVLAFFAVVMMVVAGLRLADSMHRTEVEEFVSTTGVGDLELFSQGDKEANLDDLWREVCRFDGEPLFRRARKPKRFNDLDMLRVGRTDDGKYWLYQPVSDKEGDKYNPVPDPAEEDGAPTYYLRTGDQSIDGKGRYLQVGMQKYRAPE</sequence>
<protein>
    <submittedName>
        <fullName evidence="1">Uncharacterized protein</fullName>
    </submittedName>
</protein>
<dbReference type="KEGG" id="soa:G3M56_006915"/>
<keyword evidence="2" id="KW-1185">Reference proteome</keyword>
<dbReference type="AlphaFoldDB" id="A0A6B3L877"/>
<reference evidence="1 2" key="1">
    <citation type="submission" date="2020-12" db="EMBL/GenBank/DDBJ databases">
        <title>Sulforoseuscoccus oceanibium gen. nov., sp. nov., a representative of the phylum Verrucomicrobia with special cytoplasmic membrane, and proposal of Sulforoseuscoccusaceae fam. nov.</title>
        <authorList>
            <person name="Xi F."/>
        </authorList>
    </citation>
    <scope>NUCLEOTIDE SEQUENCE [LARGE SCALE GENOMIC DNA]</scope>
    <source>
        <strain evidence="1 2">T37</strain>
    </source>
</reference>
<evidence type="ECO:0000313" key="2">
    <source>
        <dbReference type="Proteomes" id="UP000475117"/>
    </source>
</evidence>